<dbReference type="Gene3D" id="3.20.20.140">
    <property type="entry name" value="Metal-dependent hydrolases"/>
    <property type="match status" value="1"/>
</dbReference>
<dbReference type="InterPro" id="IPR011059">
    <property type="entry name" value="Metal-dep_hydrolase_composite"/>
</dbReference>
<dbReference type="InterPro" id="IPR032466">
    <property type="entry name" value="Metal_Hydrolase"/>
</dbReference>
<accession>A0A2L2BN34</accession>
<sequence>MWSVDKVVTGGLIWTMNPAQPEAHWMALHQGRVVAVGTRDEEAPQARVVEDVSGQTVLPGFHDAHCHTMWFGLSLGEVDAKAHSNLDALYGALAERARQTPAGGWVLATGYNQEAFGGEYPDIRALDRVLPDHPLFMRHTSGHSCIVNTKALEASGISGAQLSEVDLAGGAIVLDEHGKPTGVLEERAQSVIQQLLLPKSMDDMVQALARASARYSQEGLTSFTETGIAGGWIGHSPREFAAYQLAKQQGVLAQRAQLMVVSDVFHDVEGHPNDPNVLSLDAGIRTGLGDDHLSIGPVKIFLDGSMLAWTGAVSEPFSAGPPDNYGYFQAEEEALRETMLRAAAAGWAVAAHAIGDRAVALALDTFEKALSRFGAPVVPHRIEHGGVVTDQQVVQAARLGVAIVTQPGFMPELGVQMRAAMGPHREGLIHRHRSLLDAGAMATGSSDRPVATGVPLEIIQSMVQRIDAEGVVVGEHERVSVEQALWSYTVGSAQATGSADFKGMLARGMLADYVVLAKDPLATAVEELSAISISGTVVGGQRVFGEHG</sequence>
<dbReference type="AlphaFoldDB" id="A0A2L2BN34"/>
<proteinExistence type="predicted"/>
<dbReference type="InterPro" id="IPR033932">
    <property type="entry name" value="YtcJ-like"/>
</dbReference>
<dbReference type="Gene3D" id="3.10.310.70">
    <property type="match status" value="1"/>
</dbReference>
<keyword evidence="3" id="KW-1185">Reference proteome</keyword>
<dbReference type="GO" id="GO:0016810">
    <property type="term" value="F:hydrolase activity, acting on carbon-nitrogen (but not peptide) bonds"/>
    <property type="evidence" value="ECO:0007669"/>
    <property type="project" value="InterPro"/>
</dbReference>
<dbReference type="KEGG" id="psai:C3B54_1169"/>
<gene>
    <name evidence="2" type="ORF">C3B54_1169</name>
</gene>
<dbReference type="CDD" id="cd01300">
    <property type="entry name" value="YtcJ_like"/>
    <property type="match status" value="1"/>
</dbReference>
<evidence type="ECO:0000313" key="2">
    <source>
        <dbReference type="EMBL" id="AVG23076.1"/>
    </source>
</evidence>
<dbReference type="SUPFAM" id="SSF51338">
    <property type="entry name" value="Composite domain of metallo-dependent hydrolases"/>
    <property type="match status" value="1"/>
</dbReference>
<organism evidence="2 3">
    <name type="scientific">Pontimonas salivibrio</name>
    <dbReference type="NCBI Taxonomy" id="1159327"/>
    <lineage>
        <taxon>Bacteria</taxon>
        <taxon>Bacillati</taxon>
        <taxon>Actinomycetota</taxon>
        <taxon>Actinomycetes</taxon>
        <taxon>Micrococcales</taxon>
        <taxon>Microbacteriaceae</taxon>
        <taxon>Pontimonas</taxon>
    </lineage>
</organism>
<dbReference type="SUPFAM" id="SSF51556">
    <property type="entry name" value="Metallo-dependent hydrolases"/>
    <property type="match status" value="1"/>
</dbReference>
<evidence type="ECO:0000313" key="3">
    <source>
        <dbReference type="Proteomes" id="UP000243077"/>
    </source>
</evidence>
<dbReference type="PANTHER" id="PTHR22642:SF2">
    <property type="entry name" value="PROTEIN LONG AFTER FAR-RED 3"/>
    <property type="match status" value="1"/>
</dbReference>
<reference evidence="2 3" key="1">
    <citation type="submission" date="2018-02" db="EMBL/GenBank/DDBJ databases">
        <title>Complete genome of the streamlined marine actinobacterium Pontimonas salivibrio CL-TW6 adapted to coastal planktonic lifestype.</title>
        <authorList>
            <person name="Cho B.C."/>
            <person name="Hardies S.C."/>
            <person name="Jang G.I."/>
            <person name="Hwang C.Y."/>
        </authorList>
    </citation>
    <scope>NUCLEOTIDE SEQUENCE [LARGE SCALE GENOMIC DNA]</scope>
    <source>
        <strain evidence="2 3">CL-TW6</strain>
    </source>
</reference>
<dbReference type="PANTHER" id="PTHR22642">
    <property type="entry name" value="IMIDAZOLONEPROPIONASE"/>
    <property type="match status" value="1"/>
</dbReference>
<dbReference type="EMBL" id="CP026923">
    <property type="protein sequence ID" value="AVG23076.1"/>
    <property type="molecule type" value="Genomic_DNA"/>
</dbReference>
<dbReference type="Pfam" id="PF07969">
    <property type="entry name" value="Amidohydro_3"/>
    <property type="match status" value="1"/>
</dbReference>
<dbReference type="OrthoDB" id="3173428at2"/>
<dbReference type="Gene3D" id="2.30.40.10">
    <property type="entry name" value="Urease, subunit C, domain 1"/>
    <property type="match status" value="1"/>
</dbReference>
<feature type="domain" description="Amidohydrolase 3" evidence="1">
    <location>
        <begin position="49"/>
        <end position="544"/>
    </location>
</feature>
<evidence type="ECO:0000259" key="1">
    <source>
        <dbReference type="Pfam" id="PF07969"/>
    </source>
</evidence>
<keyword evidence="2" id="KW-0378">Hydrolase</keyword>
<dbReference type="RefSeq" id="WP_158665440.1">
    <property type="nucleotide sequence ID" value="NZ_CP026923.1"/>
</dbReference>
<dbReference type="InterPro" id="IPR013108">
    <property type="entry name" value="Amidohydro_3"/>
</dbReference>
<protein>
    <submittedName>
        <fullName evidence="2">Amidohydrolase YtcJ</fullName>
    </submittedName>
</protein>
<dbReference type="Proteomes" id="UP000243077">
    <property type="component" value="Chromosome"/>
</dbReference>
<name>A0A2L2BN34_9MICO</name>